<dbReference type="GO" id="GO:0007165">
    <property type="term" value="P:signal transduction"/>
    <property type="evidence" value="ECO:0007669"/>
    <property type="project" value="UniProtKB-KW"/>
</dbReference>
<feature type="region of interest" description="Disordered" evidence="6">
    <location>
        <begin position="521"/>
        <end position="565"/>
    </location>
</feature>
<feature type="compositionally biased region" description="Low complexity" evidence="6">
    <location>
        <begin position="525"/>
        <end position="536"/>
    </location>
</feature>
<keyword evidence="7" id="KW-0472">Membrane</keyword>
<dbReference type="RefSeq" id="WP_075569168.1">
    <property type="nucleotide sequence ID" value="NZ_MSDO01000005.1"/>
</dbReference>
<dbReference type="GO" id="GO:0004888">
    <property type="term" value="F:transmembrane signaling receptor activity"/>
    <property type="evidence" value="ECO:0007669"/>
    <property type="project" value="InterPro"/>
</dbReference>
<dbReference type="PROSITE" id="PS50885">
    <property type="entry name" value="HAMP"/>
    <property type="match status" value="1"/>
</dbReference>
<dbReference type="GO" id="GO:0006935">
    <property type="term" value="P:chemotaxis"/>
    <property type="evidence" value="ECO:0007669"/>
    <property type="project" value="InterPro"/>
</dbReference>
<dbReference type="InterPro" id="IPR003660">
    <property type="entry name" value="HAMP_dom"/>
</dbReference>
<evidence type="ECO:0000259" key="8">
    <source>
        <dbReference type="PROSITE" id="PS50111"/>
    </source>
</evidence>
<feature type="transmembrane region" description="Helical" evidence="7">
    <location>
        <begin position="192"/>
        <end position="212"/>
    </location>
</feature>
<dbReference type="OrthoDB" id="2489132at2"/>
<evidence type="ECO:0000313" key="11">
    <source>
        <dbReference type="Proteomes" id="UP000186878"/>
    </source>
</evidence>
<proteinExistence type="inferred from homology"/>
<evidence type="ECO:0000259" key="9">
    <source>
        <dbReference type="PROSITE" id="PS50885"/>
    </source>
</evidence>
<feature type="domain" description="Methyl-accepting transducer" evidence="8">
    <location>
        <begin position="270"/>
        <end position="499"/>
    </location>
</feature>
<dbReference type="Pfam" id="PF12729">
    <property type="entry name" value="4HB_MCP_1"/>
    <property type="match status" value="1"/>
</dbReference>
<keyword evidence="3 5" id="KW-0807">Transducer</keyword>
<dbReference type="PANTHER" id="PTHR43531">
    <property type="entry name" value="PROTEIN ICFG"/>
    <property type="match status" value="1"/>
</dbReference>
<evidence type="ECO:0000256" key="7">
    <source>
        <dbReference type="SAM" id="Phobius"/>
    </source>
</evidence>
<dbReference type="CDD" id="cd11386">
    <property type="entry name" value="MCP_signal"/>
    <property type="match status" value="1"/>
</dbReference>
<dbReference type="InterPro" id="IPR051310">
    <property type="entry name" value="MCP_chemotaxis"/>
</dbReference>
<dbReference type="SUPFAM" id="SSF58104">
    <property type="entry name" value="Methyl-accepting chemotaxis protein (MCP) signaling domain"/>
    <property type="match status" value="1"/>
</dbReference>
<dbReference type="PRINTS" id="PR00260">
    <property type="entry name" value="CHEMTRNSDUCR"/>
</dbReference>
<keyword evidence="7" id="KW-0812">Transmembrane</keyword>
<evidence type="ECO:0000256" key="2">
    <source>
        <dbReference type="ARBA" id="ARBA00022481"/>
    </source>
</evidence>
<keyword evidence="2" id="KW-0488">Methylation</keyword>
<dbReference type="PROSITE" id="PS50111">
    <property type="entry name" value="CHEMOTAXIS_TRANSDUC_2"/>
    <property type="match status" value="1"/>
</dbReference>
<dbReference type="InterPro" id="IPR024478">
    <property type="entry name" value="HlyB_4HB_MCP"/>
</dbReference>
<dbReference type="InterPro" id="IPR004090">
    <property type="entry name" value="Chemotax_Me-accpt_rcpt"/>
</dbReference>
<evidence type="ECO:0000313" key="10">
    <source>
        <dbReference type="EMBL" id="OLO05071.1"/>
    </source>
</evidence>
<accession>A0A1Q8SUG2</accession>
<feature type="domain" description="HAMP" evidence="9">
    <location>
        <begin position="213"/>
        <end position="265"/>
    </location>
</feature>
<evidence type="ECO:0000256" key="4">
    <source>
        <dbReference type="ARBA" id="ARBA00029447"/>
    </source>
</evidence>
<protein>
    <submittedName>
        <fullName evidence="10">Methyl-accepting chemotaxis protein</fullName>
    </submittedName>
</protein>
<dbReference type="STRING" id="404433.BTW07_05500"/>
<evidence type="ECO:0000256" key="3">
    <source>
        <dbReference type="ARBA" id="ARBA00023224"/>
    </source>
</evidence>
<dbReference type="Pfam" id="PF00015">
    <property type="entry name" value="MCPsignal"/>
    <property type="match status" value="1"/>
</dbReference>
<dbReference type="SMART" id="SM00283">
    <property type="entry name" value="MA"/>
    <property type="match status" value="1"/>
</dbReference>
<keyword evidence="7" id="KW-1133">Transmembrane helix</keyword>
<comment type="similarity">
    <text evidence="4">Belongs to the methyl-accepting chemotaxis (MCP) protein family.</text>
</comment>
<dbReference type="EMBL" id="MSDO01000005">
    <property type="protein sequence ID" value="OLO05071.1"/>
    <property type="molecule type" value="Genomic_DNA"/>
</dbReference>
<gene>
    <name evidence="10" type="ORF">BTW07_05500</name>
</gene>
<dbReference type="Proteomes" id="UP000186878">
    <property type="component" value="Unassembled WGS sequence"/>
</dbReference>
<comment type="caution">
    <text evidence="10">The sequence shown here is derived from an EMBL/GenBank/DDBJ whole genome shotgun (WGS) entry which is preliminary data.</text>
</comment>
<evidence type="ECO:0000256" key="1">
    <source>
        <dbReference type="ARBA" id="ARBA00004370"/>
    </source>
</evidence>
<reference evidence="10 11" key="1">
    <citation type="submission" date="2016-12" db="EMBL/GenBank/DDBJ databases">
        <title>Draft genome sequences of strains Salinicola socius SMB35, Salinicola sp. MH3R3-1 and Chromohalobacter sp. SMB17 from the Verkhnekamsk potash mining region of Russia.</title>
        <authorList>
            <person name="Mavrodi D.V."/>
            <person name="Olsson B.E."/>
            <person name="Korsakova E.S."/>
            <person name="Pyankova A."/>
            <person name="Mavrodi O.V."/>
            <person name="Plotnikova E.G."/>
        </authorList>
    </citation>
    <scope>NUCLEOTIDE SEQUENCE [LARGE SCALE GENOMIC DNA]</scope>
    <source>
        <strain evidence="10 11">SMB35</strain>
    </source>
</reference>
<dbReference type="GO" id="GO:0005886">
    <property type="term" value="C:plasma membrane"/>
    <property type="evidence" value="ECO:0007669"/>
    <property type="project" value="TreeGrafter"/>
</dbReference>
<dbReference type="InterPro" id="IPR004089">
    <property type="entry name" value="MCPsignal_dom"/>
</dbReference>
<dbReference type="Gene3D" id="1.10.287.950">
    <property type="entry name" value="Methyl-accepting chemotaxis protein"/>
    <property type="match status" value="1"/>
</dbReference>
<dbReference type="PANTHER" id="PTHR43531:SF14">
    <property type="entry name" value="METHYL-ACCEPTING CHEMOTAXIS PROTEIN I-RELATED"/>
    <property type="match status" value="1"/>
</dbReference>
<feature type="transmembrane region" description="Helical" evidence="7">
    <location>
        <begin position="12"/>
        <end position="34"/>
    </location>
</feature>
<organism evidence="10 11">
    <name type="scientific">Salinicola socius</name>
    <dbReference type="NCBI Taxonomy" id="404433"/>
    <lineage>
        <taxon>Bacteria</taxon>
        <taxon>Pseudomonadati</taxon>
        <taxon>Pseudomonadota</taxon>
        <taxon>Gammaproteobacteria</taxon>
        <taxon>Oceanospirillales</taxon>
        <taxon>Halomonadaceae</taxon>
        <taxon>Salinicola</taxon>
    </lineage>
</organism>
<comment type="subcellular location">
    <subcellularLocation>
        <location evidence="1">Membrane</location>
    </subcellularLocation>
</comment>
<name>A0A1Q8SUG2_9GAMM</name>
<evidence type="ECO:0000256" key="6">
    <source>
        <dbReference type="SAM" id="MobiDB-lite"/>
    </source>
</evidence>
<dbReference type="FunFam" id="1.10.287.950:FF:000001">
    <property type="entry name" value="Methyl-accepting chemotaxis sensory transducer"/>
    <property type="match status" value="1"/>
</dbReference>
<dbReference type="AlphaFoldDB" id="A0A1Q8SUG2"/>
<evidence type="ECO:0000256" key="5">
    <source>
        <dbReference type="PROSITE-ProRule" id="PRU00284"/>
    </source>
</evidence>
<sequence>MLLLNRSVKFRLAASLGACIAMLFIVGVVGLYCLSHINDALERTYEGNVLTLKDLSRVDRALLSNRVKITAEQRDRNPASARTTQQEIADNDAIIDAAWSDYYPQRISGPREREMADAFITALAGLRVTIAELNTAMIGNDFERARVIATTTLRDQYPEALDAIQTLIERNSAQAAEAFEGAATEYRWARTLVIAIMIGSLILGIGVALWLIRGIMTPLGKAQVLANAMAEGKLDNTIDITCKDEFGVMLRSLKAMESQFSRVVMSVRDNAESVSTAADEIAQGTDDLSRRTQAQAASLEQTAASMDEITSTVRQNAENAAEADKLVHDVSQRANAGGEVAGQAVKAMEGINASSRKIAGIVGLIDQIAFQTNLLALNASVEAARAGEQGRGFAVVANEVRNLAGRSADAAKEIKKLVEESIGQVDTGTVLVNRAGHALEEIVDGVARVTTLVGEIAVASREQSQGIDQVNTAVSQMDGVTQQNASLVEESSAAGRSLQGQAANLLKEVSFFQGAARGTTQALPSGSATASSNASAMTPVRPQTLARPRTSTAPQKAETGEWTSF</sequence>
<keyword evidence="11" id="KW-1185">Reference proteome</keyword>
<dbReference type="Pfam" id="PF00672">
    <property type="entry name" value="HAMP"/>
    <property type="match status" value="1"/>
</dbReference>